<evidence type="ECO:0008006" key="4">
    <source>
        <dbReference type="Google" id="ProtNLM"/>
    </source>
</evidence>
<dbReference type="Proteomes" id="UP000054498">
    <property type="component" value="Unassembled WGS sequence"/>
</dbReference>
<dbReference type="GO" id="GO:0035770">
    <property type="term" value="C:ribonucleoprotein granule"/>
    <property type="evidence" value="ECO:0007669"/>
    <property type="project" value="TreeGrafter"/>
</dbReference>
<dbReference type="GO" id="GO:0009507">
    <property type="term" value="C:chloroplast"/>
    <property type="evidence" value="ECO:0007669"/>
    <property type="project" value="GOC"/>
</dbReference>
<dbReference type="GO" id="GO:0005759">
    <property type="term" value="C:mitochondrial matrix"/>
    <property type="evidence" value="ECO:0007669"/>
    <property type="project" value="TreeGrafter"/>
</dbReference>
<dbReference type="GeneID" id="25726451"/>
<dbReference type="RefSeq" id="XP_013906637.1">
    <property type="nucleotide sequence ID" value="XM_014051183.1"/>
</dbReference>
<dbReference type="GO" id="GO:1901259">
    <property type="term" value="P:chloroplast rRNA processing"/>
    <property type="evidence" value="ECO:0007669"/>
    <property type="project" value="TreeGrafter"/>
</dbReference>
<gene>
    <name evidence="2" type="ORF">MNEG_0333</name>
</gene>
<dbReference type="PANTHER" id="PTHR21228">
    <property type="entry name" value="FAST LEU-RICH DOMAIN-CONTAINING"/>
    <property type="match status" value="1"/>
</dbReference>
<evidence type="ECO:0000313" key="2">
    <source>
        <dbReference type="EMBL" id="KIZ07618.1"/>
    </source>
</evidence>
<dbReference type="GO" id="GO:0044528">
    <property type="term" value="P:regulation of mitochondrial mRNA stability"/>
    <property type="evidence" value="ECO:0007669"/>
    <property type="project" value="TreeGrafter"/>
</dbReference>
<feature type="compositionally biased region" description="Low complexity" evidence="1">
    <location>
        <begin position="1"/>
        <end position="37"/>
    </location>
</feature>
<organism evidence="2 3">
    <name type="scientific">Monoraphidium neglectum</name>
    <dbReference type="NCBI Taxonomy" id="145388"/>
    <lineage>
        <taxon>Eukaryota</taxon>
        <taxon>Viridiplantae</taxon>
        <taxon>Chlorophyta</taxon>
        <taxon>core chlorophytes</taxon>
        <taxon>Chlorophyceae</taxon>
        <taxon>CS clade</taxon>
        <taxon>Sphaeropleales</taxon>
        <taxon>Selenastraceae</taxon>
        <taxon>Monoraphidium</taxon>
    </lineage>
</organism>
<dbReference type="KEGG" id="mng:MNEG_0333"/>
<feature type="region of interest" description="Disordered" evidence="1">
    <location>
        <begin position="504"/>
        <end position="537"/>
    </location>
</feature>
<dbReference type="InterPro" id="IPR050870">
    <property type="entry name" value="FAST_kinase"/>
</dbReference>
<accession>A0A0D2KBZ7</accession>
<evidence type="ECO:0000313" key="3">
    <source>
        <dbReference type="Proteomes" id="UP000054498"/>
    </source>
</evidence>
<dbReference type="AlphaFoldDB" id="A0A0D2KBZ7"/>
<dbReference type="GO" id="GO:0000963">
    <property type="term" value="P:mitochondrial RNA processing"/>
    <property type="evidence" value="ECO:0007669"/>
    <property type="project" value="TreeGrafter"/>
</dbReference>
<name>A0A0D2KBZ7_9CHLO</name>
<feature type="compositionally biased region" description="Basic residues" evidence="1">
    <location>
        <begin position="504"/>
        <end position="516"/>
    </location>
</feature>
<keyword evidence="3" id="KW-1185">Reference proteome</keyword>
<dbReference type="OrthoDB" id="545253at2759"/>
<dbReference type="PANTHER" id="PTHR21228:SF40">
    <property type="entry name" value="LD45607P"/>
    <property type="match status" value="1"/>
</dbReference>
<evidence type="ECO:0000256" key="1">
    <source>
        <dbReference type="SAM" id="MobiDB-lite"/>
    </source>
</evidence>
<feature type="compositionally biased region" description="Low complexity" evidence="1">
    <location>
        <begin position="50"/>
        <end position="67"/>
    </location>
</feature>
<proteinExistence type="predicted"/>
<dbReference type="GO" id="GO:0003723">
    <property type="term" value="F:RNA binding"/>
    <property type="evidence" value="ECO:0007669"/>
    <property type="project" value="TreeGrafter"/>
</dbReference>
<feature type="region of interest" description="Disordered" evidence="1">
    <location>
        <begin position="1"/>
        <end position="87"/>
    </location>
</feature>
<dbReference type="EMBL" id="KK100244">
    <property type="protein sequence ID" value="KIZ07618.1"/>
    <property type="molecule type" value="Genomic_DNA"/>
</dbReference>
<reference evidence="2 3" key="1">
    <citation type="journal article" date="2013" name="BMC Genomics">
        <title>Reconstruction of the lipid metabolism for the microalga Monoraphidium neglectum from its genome sequence reveals characteristics suitable for biofuel production.</title>
        <authorList>
            <person name="Bogen C."/>
            <person name="Al-Dilaimi A."/>
            <person name="Albersmeier A."/>
            <person name="Wichmann J."/>
            <person name="Grundmann M."/>
            <person name="Rupp O."/>
            <person name="Lauersen K.J."/>
            <person name="Blifernez-Klassen O."/>
            <person name="Kalinowski J."/>
            <person name="Goesmann A."/>
            <person name="Mussgnug J.H."/>
            <person name="Kruse O."/>
        </authorList>
    </citation>
    <scope>NUCLEOTIDE SEQUENCE [LARGE SCALE GENOMIC DNA]</scope>
    <source>
        <strain evidence="2 3">SAG 48.87</strain>
    </source>
</reference>
<protein>
    <recommendedName>
        <fullName evidence="4">Tbc2 translation factor, chloroplastic</fullName>
    </recommendedName>
</protein>
<sequence length="575" mass="61509">MAAAQQQQQHVVSQHSQQQQTRQAQQLRQQHQQQQQQDEVEEFEVLVERAQTGAQASTSSSSSASSSVPRAEGGDSGPGQSPPLSVPAPLFSFRDSGFECSVMRAICAAPDWFVVRRVFERWQGRLNPMQLAAMLCRLAELRATTHAHTLRSERTALRRFTAALLLEARGVLPSADAGTAAAMLRGMAQLSKAGKLDVEPTLVDDILFYATPTLGALRPTDLCNLLWSLSQLRARPRPAFQSALFSAAEPLLPHLRREEAAPPPRWHAALCDAAQEELPSLRQPQLAMLLHALGTARSRGGSPGFLDAVLEEIASRFGQLGPQALTTCAWVLARLRYVPPRTWLAGFFAASFKLLPSYRTQELAVTLWALAALRLYPGDPWLDEFFDTSEALLDAPASRAGAGAGAGGPAAGGGGSGSSSGSREGSYFSTLDLAMTGYALAKLNLRPPKSWARRYCASVLRHKHELTKPLLRQVLVALGSFRIGNMDGWRSELYSAAGLRLTRRLRGRRGSKRPRPTRPSDPSAAGPPGLQQGDQWAGGAAAAAGAGGYALILDARRANGGGGPRGSGGGAAALL</sequence>